<feature type="region of interest" description="Disordered" evidence="4">
    <location>
        <begin position="274"/>
        <end position="305"/>
    </location>
</feature>
<keyword evidence="5" id="KW-1133">Transmembrane helix</keyword>
<dbReference type="GO" id="GO:0005886">
    <property type="term" value="C:plasma membrane"/>
    <property type="evidence" value="ECO:0007669"/>
    <property type="project" value="TreeGrafter"/>
</dbReference>
<dbReference type="InterPro" id="IPR059017">
    <property type="entry name" value="PMEL_NMB_N"/>
</dbReference>
<feature type="domain" description="PKD" evidence="6">
    <location>
        <begin position="231"/>
        <end position="263"/>
    </location>
</feature>
<dbReference type="SMART" id="SM00089">
    <property type="entry name" value="PKD"/>
    <property type="match status" value="1"/>
</dbReference>
<organism evidence="7 8">
    <name type="scientific">Scleropages formosus</name>
    <name type="common">Asian bonytongue</name>
    <name type="synonym">Osteoglossum formosum</name>
    <dbReference type="NCBI Taxonomy" id="113540"/>
    <lineage>
        <taxon>Eukaryota</taxon>
        <taxon>Metazoa</taxon>
        <taxon>Chordata</taxon>
        <taxon>Craniata</taxon>
        <taxon>Vertebrata</taxon>
        <taxon>Euteleostomi</taxon>
        <taxon>Actinopterygii</taxon>
        <taxon>Neopterygii</taxon>
        <taxon>Teleostei</taxon>
        <taxon>Osteoglossocephala</taxon>
        <taxon>Osteoglossomorpha</taxon>
        <taxon>Osteoglossiformes</taxon>
        <taxon>Osteoglossidae</taxon>
        <taxon>Scleropages</taxon>
    </lineage>
</organism>
<evidence type="ECO:0000256" key="2">
    <source>
        <dbReference type="ARBA" id="ARBA00023180"/>
    </source>
</evidence>
<reference evidence="7" key="2">
    <citation type="submission" date="2025-08" db="UniProtKB">
        <authorList>
            <consortium name="Ensembl"/>
        </authorList>
    </citation>
    <scope>IDENTIFICATION</scope>
</reference>
<dbReference type="InterPro" id="IPR013783">
    <property type="entry name" value="Ig-like_fold"/>
</dbReference>
<comment type="similarity">
    <text evidence="3">Belongs to the PMEL/NMB family.</text>
</comment>
<proteinExistence type="inferred from homology"/>
<dbReference type="GeneTree" id="ENSGT00950000183188"/>
<dbReference type="AlphaFoldDB" id="A0A8C9S493"/>
<dbReference type="PANTHER" id="PTHR11861:SF1">
    <property type="entry name" value="MELANOCYTE PROTEIN PMEL"/>
    <property type="match status" value="1"/>
</dbReference>
<dbReference type="FunFam" id="2.60.40.10:FF:001512">
    <property type="entry name" value="Premelanosome protein a"/>
    <property type="match status" value="1"/>
</dbReference>
<reference evidence="7 8" key="1">
    <citation type="submission" date="2019-04" db="EMBL/GenBank/DDBJ databases">
        <authorList>
            <consortium name="Wellcome Sanger Institute Data Sharing"/>
        </authorList>
    </citation>
    <scope>NUCLEOTIDE SEQUENCE [LARGE SCALE GENOMIC DNA]</scope>
</reference>
<gene>
    <name evidence="7" type="primary">pmela</name>
</gene>
<dbReference type="InterPro" id="IPR046846">
    <property type="entry name" value="PKAT_KLD"/>
</dbReference>
<dbReference type="PROSITE" id="PS50093">
    <property type="entry name" value="PKD"/>
    <property type="match status" value="1"/>
</dbReference>
<accession>A0A8C9S493</accession>
<dbReference type="InterPro" id="IPR035986">
    <property type="entry name" value="PKD_dom_sf"/>
</dbReference>
<dbReference type="PANTHER" id="PTHR11861">
    <property type="entry name" value="MELANOCYTE PROTEIN PMEL 17-RELATED"/>
    <property type="match status" value="1"/>
</dbReference>
<evidence type="ECO:0000256" key="5">
    <source>
        <dbReference type="SAM" id="Phobius"/>
    </source>
</evidence>
<dbReference type="SUPFAM" id="SSF49299">
    <property type="entry name" value="PKD domain"/>
    <property type="match status" value="1"/>
</dbReference>
<keyword evidence="5" id="KW-0472">Membrane</keyword>
<dbReference type="CDD" id="cd00146">
    <property type="entry name" value="PKD"/>
    <property type="match status" value="1"/>
</dbReference>
<dbReference type="Proteomes" id="UP000694397">
    <property type="component" value="Chromosome 22"/>
</dbReference>
<dbReference type="Gene3D" id="2.60.40.10">
    <property type="entry name" value="Immunoglobulins"/>
    <property type="match status" value="1"/>
</dbReference>
<reference evidence="7" key="3">
    <citation type="submission" date="2025-09" db="UniProtKB">
        <authorList>
            <consortium name="Ensembl"/>
        </authorList>
    </citation>
    <scope>IDENTIFICATION</scope>
</reference>
<protein>
    <submittedName>
        <fullName evidence="7">Premelanosome protein b</fullName>
    </submittedName>
</protein>
<evidence type="ECO:0000256" key="3">
    <source>
        <dbReference type="ARBA" id="ARBA00025776"/>
    </source>
</evidence>
<dbReference type="InterPro" id="IPR045219">
    <property type="entry name" value="PKAT"/>
</dbReference>
<name>A0A8C9S493_SCLFO</name>
<evidence type="ECO:0000313" key="8">
    <source>
        <dbReference type="Proteomes" id="UP000694397"/>
    </source>
</evidence>
<evidence type="ECO:0000313" key="7">
    <source>
        <dbReference type="Ensembl" id="ENSSFOP00015027072.2"/>
    </source>
</evidence>
<keyword evidence="8" id="KW-1185">Reference proteome</keyword>
<dbReference type="Pfam" id="PF26141">
    <property type="entry name" value="PMEL_NMB_N"/>
    <property type="match status" value="1"/>
</dbReference>
<evidence type="ECO:0000259" key="6">
    <source>
        <dbReference type="PROSITE" id="PS50093"/>
    </source>
</evidence>
<dbReference type="Pfam" id="PF00801">
    <property type="entry name" value="PKD"/>
    <property type="match status" value="1"/>
</dbReference>
<dbReference type="GO" id="GO:0032438">
    <property type="term" value="P:melanosome organization"/>
    <property type="evidence" value="ECO:0007669"/>
    <property type="project" value="TreeGrafter"/>
</dbReference>
<keyword evidence="5" id="KW-0812">Transmembrane</keyword>
<keyword evidence="2" id="KW-0325">Glycoprotein</keyword>
<dbReference type="InterPro" id="IPR022409">
    <property type="entry name" value="PKD/Chitinase_dom"/>
</dbReference>
<evidence type="ECO:0000256" key="4">
    <source>
        <dbReference type="SAM" id="MobiDB-lite"/>
    </source>
</evidence>
<feature type="transmembrane region" description="Helical" evidence="5">
    <location>
        <begin position="499"/>
        <end position="522"/>
    </location>
</feature>
<dbReference type="Ensembl" id="ENSSFOT00015027380.2">
    <property type="protein sequence ID" value="ENSSFOP00015027072.2"/>
    <property type="gene ID" value="ENSSFOG00015017379.2"/>
</dbReference>
<sequence length="569" mass="61906">MLQVYFLDLTFSTHFKRYQSWNSRMYPVWDDGDSRYKDCWTGGEVTFDIRNDSPTLTGAKITFNIDLRFPQNQTVLPDGQVVWAQNCTVNGTRYHQGQAVYAEHNGTHEWNGVFPDGTPFTKISERKPHYVFVWKAWGRYWQVADGPSSSLTIGTDNISLGSYAMEVFIPLGYAYTQFSITGRLHTSYLIPFTVSVSQMNDVNAADENFIQNRAIAFSISLHDPSQYLKDSDIIFNWDFGDNSGTLISRELSVTHTYISPGSFRPRVVLQASIPNPGCTTPADPPTPVNPSADPATSQPPVPPAGLSTAAPEIPLLCLCLLNPLQSATSKNAFPPEAAAAAGMATSVEAPIESAAAQVPVVVAKRQAPELPADGCIIYRYGSFSVDVNIIQGIESVEIVQVSNVMPMNEIQQNAVDLTVTCRGSLPNEVCTVVSDADCATPVQTACNAVMPSPECQLILRQFFNDSGVFCINVSMANNFSLAVTSARVSVTLGSSSTTAGTVVIVLGVMVLACAVGAVAFSYRRFKEYHPLREDSLGSPGRTPVSVLLWNFLSRHTAGESRPLLQGRVV</sequence>
<dbReference type="Pfam" id="PF20433">
    <property type="entry name" value="PKAT_KLD"/>
    <property type="match status" value="1"/>
</dbReference>
<dbReference type="InterPro" id="IPR000601">
    <property type="entry name" value="PKD_dom"/>
</dbReference>
<dbReference type="GO" id="GO:0042470">
    <property type="term" value="C:melanosome"/>
    <property type="evidence" value="ECO:0007669"/>
    <property type="project" value="TreeGrafter"/>
</dbReference>
<evidence type="ECO:0000256" key="1">
    <source>
        <dbReference type="ARBA" id="ARBA00022729"/>
    </source>
</evidence>
<keyword evidence="1" id="KW-0732">Signal</keyword>